<comment type="caution">
    <text evidence="2">The sequence shown here is derived from an EMBL/GenBank/DDBJ whole genome shotgun (WGS) entry which is preliminary data.</text>
</comment>
<proteinExistence type="predicted"/>
<evidence type="ECO:0000313" key="3">
    <source>
        <dbReference type="Proteomes" id="UP000265703"/>
    </source>
</evidence>
<dbReference type="InterPro" id="IPR006571">
    <property type="entry name" value="TLDc_dom"/>
</dbReference>
<gene>
    <name evidence="2" type="ORF">C1645_825392</name>
</gene>
<dbReference type="PROSITE" id="PS51886">
    <property type="entry name" value="TLDC"/>
    <property type="match status" value="1"/>
</dbReference>
<feature type="domain" description="TLDc" evidence="1">
    <location>
        <begin position="1"/>
        <end position="117"/>
    </location>
</feature>
<keyword evidence="3" id="KW-1185">Reference proteome</keyword>
<accession>A0A397SSD9</accession>
<name>A0A397SSD9_9GLOM</name>
<dbReference type="OrthoDB" id="2439633at2759"/>
<dbReference type="Pfam" id="PF07534">
    <property type="entry name" value="TLD"/>
    <property type="match status" value="1"/>
</dbReference>
<reference evidence="2 3" key="1">
    <citation type="submission" date="2018-06" db="EMBL/GenBank/DDBJ databases">
        <title>Comparative genomics reveals the genomic features of Rhizophagus irregularis, R. cerebriforme, R. diaphanum and Gigaspora rosea, and their symbiotic lifestyle signature.</title>
        <authorList>
            <person name="Morin E."/>
            <person name="San Clemente H."/>
            <person name="Chen E.C.H."/>
            <person name="De La Providencia I."/>
            <person name="Hainaut M."/>
            <person name="Kuo A."/>
            <person name="Kohler A."/>
            <person name="Murat C."/>
            <person name="Tang N."/>
            <person name="Roy S."/>
            <person name="Loubradou J."/>
            <person name="Henrissat B."/>
            <person name="Grigoriev I.V."/>
            <person name="Corradi N."/>
            <person name="Roux C."/>
            <person name="Martin F.M."/>
        </authorList>
    </citation>
    <scope>NUCLEOTIDE SEQUENCE [LARGE SCALE GENOMIC DNA]</scope>
    <source>
        <strain evidence="2 3">DAOM 227022</strain>
    </source>
</reference>
<dbReference type="EMBL" id="QKYT01000234">
    <property type="protein sequence ID" value="RIA89080.1"/>
    <property type="molecule type" value="Genomic_DNA"/>
</dbReference>
<dbReference type="Proteomes" id="UP000265703">
    <property type="component" value="Unassembled WGS sequence"/>
</dbReference>
<organism evidence="2 3">
    <name type="scientific">Glomus cerebriforme</name>
    <dbReference type="NCBI Taxonomy" id="658196"/>
    <lineage>
        <taxon>Eukaryota</taxon>
        <taxon>Fungi</taxon>
        <taxon>Fungi incertae sedis</taxon>
        <taxon>Mucoromycota</taxon>
        <taxon>Glomeromycotina</taxon>
        <taxon>Glomeromycetes</taxon>
        <taxon>Glomerales</taxon>
        <taxon>Glomeraceae</taxon>
        <taxon>Glomus</taxon>
    </lineage>
</organism>
<dbReference type="AlphaFoldDB" id="A0A397SSD9"/>
<evidence type="ECO:0000313" key="2">
    <source>
        <dbReference type="EMBL" id="RIA89080.1"/>
    </source>
</evidence>
<protein>
    <recommendedName>
        <fullName evidence="1">TLDc domain-containing protein</fullName>
    </recommendedName>
</protein>
<sequence>GANIVVVKIKNSEQIVGGYNPFFWDSSNTNKSTKDSFIFSFTDKNDPQSAKVVHSLGDQYSIQCLSGHGPVFSSDLHKNYSNSNNEYWQSWVGSYPTLNLPSEIYVDDYEVFQVIKK</sequence>
<evidence type="ECO:0000259" key="1">
    <source>
        <dbReference type="PROSITE" id="PS51886"/>
    </source>
</evidence>
<feature type="non-terminal residue" evidence="2">
    <location>
        <position position="1"/>
    </location>
</feature>